<evidence type="ECO:0000256" key="4">
    <source>
        <dbReference type="ARBA" id="ARBA00022597"/>
    </source>
</evidence>
<protein>
    <submittedName>
        <fullName evidence="9">PTS mannose/fructose/sorbose transporter subunit IIB</fullName>
    </submittedName>
</protein>
<evidence type="ECO:0000313" key="9">
    <source>
        <dbReference type="EMBL" id="TRZ28430.1"/>
    </source>
</evidence>
<dbReference type="EMBL" id="PDXQ01000002">
    <property type="protein sequence ID" value="TRZ28430.1"/>
    <property type="molecule type" value="Genomic_DNA"/>
</dbReference>
<evidence type="ECO:0000259" key="8">
    <source>
        <dbReference type="PROSITE" id="PS51101"/>
    </source>
</evidence>
<evidence type="ECO:0000256" key="5">
    <source>
        <dbReference type="ARBA" id="ARBA00022679"/>
    </source>
</evidence>
<name>A0A8B5VT76_ENTAV</name>
<dbReference type="Pfam" id="PF03830">
    <property type="entry name" value="PTSIIB_sorb"/>
    <property type="match status" value="1"/>
</dbReference>
<dbReference type="PROSITE" id="PS51101">
    <property type="entry name" value="PTS_EIIB_TYPE_4"/>
    <property type="match status" value="1"/>
</dbReference>
<keyword evidence="5" id="KW-0808">Transferase</keyword>
<dbReference type="GO" id="GO:0008982">
    <property type="term" value="F:protein-N(PI)-phosphohistidine-sugar phosphotransferase activity"/>
    <property type="evidence" value="ECO:0007669"/>
    <property type="project" value="InterPro"/>
</dbReference>
<evidence type="ECO:0000256" key="3">
    <source>
        <dbReference type="ARBA" id="ARBA00022490"/>
    </source>
</evidence>
<dbReference type="Proteomes" id="UP000316316">
    <property type="component" value="Unassembled WGS sequence"/>
</dbReference>
<keyword evidence="6" id="KW-0598">Phosphotransferase system</keyword>
<evidence type="ECO:0000256" key="7">
    <source>
        <dbReference type="ARBA" id="ARBA00022777"/>
    </source>
</evidence>
<reference evidence="9 10" key="1">
    <citation type="submission" date="2017-10" db="EMBL/GenBank/DDBJ databases">
        <title>FDA dAtabase for Regulatory Grade micrObial Sequences (FDA-ARGOS): Supporting development and validation of Infectious Disease Dx tests.</title>
        <authorList>
            <person name="Campos J."/>
            <person name="Goldberg B."/>
            <person name="Tallon L.J."/>
            <person name="Sadzewicz L."/>
            <person name="Sengamalay N."/>
            <person name="Ott S."/>
            <person name="Godinez A."/>
            <person name="Nagaraj S."/>
            <person name="Vyas G."/>
            <person name="Aluvathingal J."/>
            <person name="Nadendla S."/>
            <person name="Geyer C."/>
            <person name="Nandy P."/>
            <person name="Hobson J."/>
            <person name="Sichtig H."/>
        </authorList>
    </citation>
    <scope>NUCLEOTIDE SEQUENCE [LARGE SCALE GENOMIC DNA]</scope>
    <source>
        <strain evidence="9 10">FDAARGOS_185</strain>
    </source>
</reference>
<dbReference type="InterPro" id="IPR036667">
    <property type="entry name" value="PTS_IIB_sorbose-sp_sf"/>
</dbReference>
<gene>
    <name evidence="9" type="ORF">AUF17_17075</name>
</gene>
<comment type="subcellular location">
    <subcellularLocation>
        <location evidence="1">Cytoplasm</location>
    </subcellularLocation>
</comment>
<evidence type="ECO:0000313" key="10">
    <source>
        <dbReference type="Proteomes" id="UP000316316"/>
    </source>
</evidence>
<dbReference type="Gene3D" id="3.40.35.10">
    <property type="entry name" value="Phosphotransferase system, sorbose subfamily IIB component"/>
    <property type="match status" value="1"/>
</dbReference>
<keyword evidence="4" id="KW-0762">Sugar transport</keyword>
<dbReference type="GO" id="GO:0005737">
    <property type="term" value="C:cytoplasm"/>
    <property type="evidence" value="ECO:0007669"/>
    <property type="project" value="UniProtKB-SubCell"/>
</dbReference>
<dbReference type="InterPro" id="IPR004720">
    <property type="entry name" value="PTS_IIB_sorbose-sp"/>
</dbReference>
<organism evidence="9 10">
    <name type="scientific">Enterococcus avium</name>
    <name type="common">Streptococcus avium</name>
    <dbReference type="NCBI Taxonomy" id="33945"/>
    <lineage>
        <taxon>Bacteria</taxon>
        <taxon>Bacillati</taxon>
        <taxon>Bacillota</taxon>
        <taxon>Bacilli</taxon>
        <taxon>Lactobacillales</taxon>
        <taxon>Enterococcaceae</taxon>
        <taxon>Enterococcus</taxon>
    </lineage>
</organism>
<sequence>MTEIGLVRVDSRLLHGQVVTRWIGQVGASEVIIFDDDLSQDEFMIEVFKMAAPNGVKLIVRGVNDIEDTLNGRELKHTIILFKNIPMLLKGMKANTKIEKVQIGGIGGGPERVVVFKNVTLTKNEYNDLQNLASEGICIYLQTVPEEKEVSLKDIENKFK</sequence>
<feature type="domain" description="PTS EIIB type-4" evidence="8">
    <location>
        <begin position="1"/>
        <end position="160"/>
    </location>
</feature>
<dbReference type="GO" id="GO:0016301">
    <property type="term" value="F:kinase activity"/>
    <property type="evidence" value="ECO:0007669"/>
    <property type="project" value="UniProtKB-KW"/>
</dbReference>
<dbReference type="GO" id="GO:0009401">
    <property type="term" value="P:phosphoenolpyruvate-dependent sugar phosphotransferase system"/>
    <property type="evidence" value="ECO:0007669"/>
    <property type="project" value="UniProtKB-KW"/>
</dbReference>
<proteinExistence type="predicted"/>
<dbReference type="RefSeq" id="WP_144204770.1">
    <property type="nucleotide sequence ID" value="NZ_CABHNH010000057.1"/>
</dbReference>
<dbReference type="SUPFAM" id="SSF52728">
    <property type="entry name" value="PTS IIb component"/>
    <property type="match status" value="1"/>
</dbReference>
<keyword evidence="2" id="KW-0813">Transport</keyword>
<comment type="caution">
    <text evidence="9">The sequence shown here is derived from an EMBL/GenBank/DDBJ whole genome shotgun (WGS) entry which is preliminary data.</text>
</comment>
<evidence type="ECO:0000256" key="2">
    <source>
        <dbReference type="ARBA" id="ARBA00022448"/>
    </source>
</evidence>
<keyword evidence="7" id="KW-0418">Kinase</keyword>
<evidence type="ECO:0000256" key="6">
    <source>
        <dbReference type="ARBA" id="ARBA00022683"/>
    </source>
</evidence>
<keyword evidence="3" id="KW-0963">Cytoplasm</keyword>
<evidence type="ECO:0000256" key="1">
    <source>
        <dbReference type="ARBA" id="ARBA00004496"/>
    </source>
</evidence>
<accession>A0A8B5VT76</accession>
<dbReference type="AlphaFoldDB" id="A0A8B5VT76"/>